<keyword evidence="2" id="KW-0472">Membrane</keyword>
<keyword evidence="2" id="KW-0812">Transmembrane</keyword>
<evidence type="ECO:0000313" key="3">
    <source>
        <dbReference type="EMBL" id="ROT74264.1"/>
    </source>
</evidence>
<feature type="compositionally biased region" description="Low complexity" evidence="1">
    <location>
        <begin position="421"/>
        <end position="431"/>
    </location>
</feature>
<feature type="compositionally biased region" description="Pro residues" evidence="1">
    <location>
        <begin position="432"/>
        <end position="459"/>
    </location>
</feature>
<name>A0A423TCQ3_PENVA</name>
<sequence>MRPVLVETQTLCGPFLPPSIYHPLNRISPVYSLPSPGCPFLTSLFIILSQRISCLSPFSGAWGVQLETQNLFCPFLTILYLYPSQRNPVYSPFSGVLPLPSSIYHPSHRIFLLLFSLRLLRWPSCSSSPETFVSISYLIYLSMPSPTCPSLPPLFIIFSQRISCYSPPSRCLGVRRDADLWSVLSYLLYLPSFSKRGPGCFRRDATFLSFYILLNVIRVLFSLPPLFIILLTVSPVISPPSQVAWVFVETQKLSWSLNSFSNVGLVFGPRRQDLSESLIILLTWPGCSWRRRPSSPSTTPSITQKEPRFSLARNDHKHWYLKISDVRSSDRGQYMCQVNSDPMINQVGYLDVQVLPLFPHYLTHIPYPPLFPSPTPSLSCPNSPPSPLPPLLIPNPTPYLPLTPPSSPTLRPNSPTPPTHSPSSTPTLRPNPHSPPLPPSPVTPPTLTPPYLPHTPHLPLPHFLLPLTPPHPPTPPPELPTHPLLSPPSPPYPSYLPTPYSPLPPSPPPHPAPKLFPAAPRMKSFTGPYKSVGLISERGRLRGSRSAQVSGSIHRGKLLSTSSLTPPPQLPPPTRFLTPGPKPFFSTLSPPHLPLLPPPSPPPLLLLHPSFTPPPHPYFTPSSYTPPIHPLLLHLSFSHLLLLHPSFSSTSPSPLLLLTHSLIPQHLSTPPPPCTLFQSLPLPSFHSPFSPISNSWSYTLIPLQPSLLLHPSLSTLLLSIPPFSTPYLLIHSSSTLLPLLIPSTPFISFSTPPPPHLQFLAIYPPIPLNLDNPFSYLLISIVLALSILLILQ</sequence>
<gene>
    <name evidence="3" type="ORF">C7M84_007236</name>
</gene>
<accession>A0A423TCQ3</accession>
<dbReference type="EMBL" id="QCYY01001917">
    <property type="protein sequence ID" value="ROT74264.1"/>
    <property type="molecule type" value="Genomic_DNA"/>
</dbReference>
<evidence type="ECO:0000256" key="1">
    <source>
        <dbReference type="SAM" id="MobiDB-lite"/>
    </source>
</evidence>
<dbReference type="InterPro" id="IPR036179">
    <property type="entry name" value="Ig-like_dom_sf"/>
</dbReference>
<feature type="region of interest" description="Disordered" evidence="1">
    <location>
        <begin position="542"/>
        <end position="571"/>
    </location>
</feature>
<feature type="compositionally biased region" description="Pro residues" evidence="1">
    <location>
        <begin position="467"/>
        <end position="514"/>
    </location>
</feature>
<protein>
    <recommendedName>
        <fullName evidence="5">Ig-like domain-containing protein</fullName>
    </recommendedName>
</protein>
<keyword evidence="2" id="KW-1133">Transmembrane helix</keyword>
<keyword evidence="4" id="KW-1185">Reference proteome</keyword>
<evidence type="ECO:0000313" key="4">
    <source>
        <dbReference type="Proteomes" id="UP000283509"/>
    </source>
</evidence>
<evidence type="ECO:0008006" key="5">
    <source>
        <dbReference type="Google" id="ProtNLM"/>
    </source>
</evidence>
<evidence type="ECO:0000256" key="2">
    <source>
        <dbReference type="SAM" id="Phobius"/>
    </source>
</evidence>
<comment type="caution">
    <text evidence="3">The sequence shown here is derived from an EMBL/GenBank/DDBJ whole genome shotgun (WGS) entry which is preliminary data.</text>
</comment>
<proteinExistence type="predicted"/>
<dbReference type="Gene3D" id="2.60.40.10">
    <property type="entry name" value="Immunoglobulins"/>
    <property type="match status" value="1"/>
</dbReference>
<organism evidence="3 4">
    <name type="scientific">Penaeus vannamei</name>
    <name type="common">Whiteleg shrimp</name>
    <name type="synonym">Litopenaeus vannamei</name>
    <dbReference type="NCBI Taxonomy" id="6689"/>
    <lineage>
        <taxon>Eukaryota</taxon>
        <taxon>Metazoa</taxon>
        <taxon>Ecdysozoa</taxon>
        <taxon>Arthropoda</taxon>
        <taxon>Crustacea</taxon>
        <taxon>Multicrustacea</taxon>
        <taxon>Malacostraca</taxon>
        <taxon>Eumalacostraca</taxon>
        <taxon>Eucarida</taxon>
        <taxon>Decapoda</taxon>
        <taxon>Dendrobranchiata</taxon>
        <taxon>Penaeoidea</taxon>
        <taxon>Penaeidae</taxon>
        <taxon>Penaeus</taxon>
    </lineage>
</organism>
<feature type="transmembrane region" description="Helical" evidence="2">
    <location>
        <begin position="774"/>
        <end position="791"/>
    </location>
</feature>
<feature type="region of interest" description="Disordered" evidence="1">
    <location>
        <begin position="389"/>
        <end position="519"/>
    </location>
</feature>
<reference evidence="3 4" key="1">
    <citation type="submission" date="2018-04" db="EMBL/GenBank/DDBJ databases">
        <authorList>
            <person name="Zhang X."/>
            <person name="Yuan J."/>
            <person name="Li F."/>
            <person name="Xiang J."/>
        </authorList>
    </citation>
    <scope>NUCLEOTIDE SEQUENCE [LARGE SCALE GENOMIC DNA]</scope>
    <source>
        <tissue evidence="3">Muscle</tissue>
    </source>
</reference>
<feature type="compositionally biased region" description="Pro residues" evidence="1">
    <location>
        <begin position="389"/>
        <end position="407"/>
    </location>
</feature>
<dbReference type="InterPro" id="IPR013783">
    <property type="entry name" value="Ig-like_fold"/>
</dbReference>
<dbReference type="Proteomes" id="UP000283509">
    <property type="component" value="Unassembled WGS sequence"/>
</dbReference>
<dbReference type="SUPFAM" id="SSF48726">
    <property type="entry name" value="Immunoglobulin"/>
    <property type="match status" value="1"/>
</dbReference>
<dbReference type="AlphaFoldDB" id="A0A423TCQ3"/>
<reference evidence="3 4" key="2">
    <citation type="submission" date="2019-01" db="EMBL/GenBank/DDBJ databases">
        <title>The decoding of complex shrimp genome reveals the adaptation for benthos swimmer, frequently molting mechanism and breeding impact on genome.</title>
        <authorList>
            <person name="Sun Y."/>
            <person name="Gao Y."/>
            <person name="Yu Y."/>
        </authorList>
    </citation>
    <scope>NUCLEOTIDE SEQUENCE [LARGE SCALE GENOMIC DNA]</scope>
    <source>
        <tissue evidence="3">Muscle</tissue>
    </source>
</reference>